<accession>A0A7K4E9E3</accession>
<evidence type="ECO:0000256" key="1">
    <source>
        <dbReference type="SAM" id="Coils"/>
    </source>
</evidence>
<dbReference type="PROSITE" id="PS51750">
    <property type="entry name" value="BRO_N"/>
    <property type="match status" value="1"/>
</dbReference>
<dbReference type="SMART" id="SM01040">
    <property type="entry name" value="Bro-N"/>
    <property type="match status" value="1"/>
</dbReference>
<evidence type="ECO:0000313" key="4">
    <source>
        <dbReference type="Proteomes" id="UP000010448"/>
    </source>
</evidence>
<dbReference type="Proteomes" id="UP000010448">
    <property type="component" value="Unassembled WGS sequence"/>
</dbReference>
<dbReference type="OrthoDB" id="1042522at2"/>
<reference evidence="3 4" key="1">
    <citation type="journal article" date="2013" name="Genome Announc.">
        <title>Genome Sequence of Naphthalene-Degrading Soil Bacterium Pseudomonas putida CSV86.</title>
        <authorList>
            <person name="Phale P.S."/>
            <person name="Paliwal V."/>
            <person name="Raju S.C."/>
            <person name="Modak A."/>
            <person name="Purohit H.J."/>
        </authorList>
    </citation>
    <scope>NUCLEOTIDE SEQUENCE [LARGE SCALE GENOMIC DNA]</scope>
    <source>
        <strain evidence="3 4">CSV86</strain>
    </source>
</reference>
<feature type="domain" description="Bro-N" evidence="2">
    <location>
        <begin position="1"/>
        <end position="122"/>
    </location>
</feature>
<sequence>MQTLLLLDYVAEHGSSKIRSFYIDKELFISLEDVVLTLARGNSSLNDSPKAGLGALVNAQQQLLDKDECRQLPTGPEKNARTETFITEPGLYRIISSDSTPASKKFQRWIFHEVLPSIRKHGTYPPPAQSNSEIMAIAQALAQNTNLLVREIAERERLETETRLRFERTDQRLDKTEQKINAIDQRIESISSESQDIPTLTVDDYCKEKGLNINLAYLRGMCSKLALEKQIAFRKNLNSVVPMDDFYPRHLIEDAVNLMSK</sequence>
<gene>
    <name evidence="3" type="ORF">CSV86_002710</name>
</gene>
<keyword evidence="4" id="KW-1185">Reference proteome</keyword>
<organism evidence="3 4">
    <name type="scientific">Pseudomonas bharatica CSV86</name>
    <dbReference type="NCBI Taxonomy" id="1005395"/>
    <lineage>
        <taxon>Bacteria</taxon>
        <taxon>Pseudomonadati</taxon>
        <taxon>Pseudomonadota</taxon>
        <taxon>Gammaproteobacteria</taxon>
        <taxon>Pseudomonadales</taxon>
        <taxon>Pseudomonadaceae</taxon>
        <taxon>Pseudomonas</taxon>
        <taxon>Pseudomonas bharatica</taxon>
    </lineage>
</organism>
<name>A0A7K4E9E3_9PSED</name>
<dbReference type="InterPro" id="IPR003497">
    <property type="entry name" value="BRO_N_domain"/>
</dbReference>
<evidence type="ECO:0000313" key="3">
    <source>
        <dbReference type="EMBL" id="NNJ14243.1"/>
    </source>
</evidence>
<dbReference type="RefSeq" id="WP_080604743.1">
    <property type="nucleotide sequence ID" value="NZ_AMWJ02000001.1"/>
</dbReference>
<keyword evidence="1" id="KW-0175">Coiled coil</keyword>
<evidence type="ECO:0000259" key="2">
    <source>
        <dbReference type="PROSITE" id="PS51750"/>
    </source>
</evidence>
<dbReference type="EMBL" id="AMWJ02000001">
    <property type="protein sequence ID" value="NNJ14243.1"/>
    <property type="molecule type" value="Genomic_DNA"/>
</dbReference>
<feature type="coiled-coil region" evidence="1">
    <location>
        <begin position="166"/>
        <end position="193"/>
    </location>
</feature>
<dbReference type="AlphaFoldDB" id="A0A7K4E9E3"/>
<dbReference type="PANTHER" id="PTHR36180:SF2">
    <property type="entry name" value="BRO FAMILY PROTEIN"/>
    <property type="match status" value="1"/>
</dbReference>
<dbReference type="Pfam" id="PF02498">
    <property type="entry name" value="Bro-N"/>
    <property type="match status" value="1"/>
</dbReference>
<comment type="caution">
    <text evidence="3">The sequence shown here is derived from an EMBL/GenBank/DDBJ whole genome shotgun (WGS) entry which is preliminary data.</text>
</comment>
<protein>
    <recommendedName>
        <fullName evidence="2">Bro-N domain-containing protein</fullName>
    </recommendedName>
</protein>
<dbReference type="PANTHER" id="PTHR36180">
    <property type="entry name" value="DNA-BINDING PROTEIN-RELATED-RELATED"/>
    <property type="match status" value="1"/>
</dbReference>
<proteinExistence type="predicted"/>